<evidence type="ECO:0000256" key="6">
    <source>
        <dbReference type="ARBA" id="ARBA00029677"/>
    </source>
</evidence>
<feature type="domain" description="Protein N-terminal glutamine amidohydrolase alpha beta roll" evidence="9">
    <location>
        <begin position="12"/>
        <end position="202"/>
    </location>
</feature>
<comment type="catalytic activity">
    <reaction evidence="7 8">
        <text>N-terminal L-glutaminyl-[protein] + H2O = N-terminal L-glutamyl-[protein] + NH4(+)</text>
        <dbReference type="Rhea" id="RHEA:50680"/>
        <dbReference type="Rhea" id="RHEA-COMP:12668"/>
        <dbReference type="Rhea" id="RHEA-COMP:12777"/>
        <dbReference type="ChEBI" id="CHEBI:15377"/>
        <dbReference type="ChEBI" id="CHEBI:28938"/>
        <dbReference type="ChEBI" id="CHEBI:64721"/>
        <dbReference type="ChEBI" id="CHEBI:64722"/>
        <dbReference type="EC" id="3.5.1.122"/>
    </reaction>
</comment>
<evidence type="ECO:0000256" key="2">
    <source>
        <dbReference type="ARBA" id="ARBA00011245"/>
    </source>
</evidence>
<dbReference type="Gene3D" id="3.10.620.10">
    <property type="entry name" value="Protein N-terminal glutamine amidohydrolase, alpha beta roll"/>
    <property type="match status" value="1"/>
</dbReference>
<dbReference type="PANTHER" id="PTHR13035">
    <property type="entry name" value="PROTEIN N-TERMINAL GLUTAMINE AMIDOHYDROLASE"/>
    <property type="match status" value="1"/>
</dbReference>
<accession>A0A564YQA7</accession>
<dbReference type="GO" id="GO:0005634">
    <property type="term" value="C:nucleus"/>
    <property type="evidence" value="ECO:0007669"/>
    <property type="project" value="TreeGrafter"/>
</dbReference>
<proteinExistence type="inferred from homology"/>
<evidence type="ECO:0000259" key="9">
    <source>
        <dbReference type="Pfam" id="PF09764"/>
    </source>
</evidence>
<organism evidence="10 11">
    <name type="scientific">Hymenolepis diminuta</name>
    <name type="common">Rat tapeworm</name>
    <dbReference type="NCBI Taxonomy" id="6216"/>
    <lineage>
        <taxon>Eukaryota</taxon>
        <taxon>Metazoa</taxon>
        <taxon>Spiralia</taxon>
        <taxon>Lophotrochozoa</taxon>
        <taxon>Platyhelminthes</taxon>
        <taxon>Cestoda</taxon>
        <taxon>Eucestoda</taxon>
        <taxon>Cyclophyllidea</taxon>
        <taxon>Hymenolepididae</taxon>
        <taxon>Hymenolepis</taxon>
    </lineage>
</organism>
<evidence type="ECO:0000313" key="10">
    <source>
        <dbReference type="EMBL" id="VUZ48734.1"/>
    </source>
</evidence>
<evidence type="ECO:0000256" key="1">
    <source>
        <dbReference type="ARBA" id="ARBA00008985"/>
    </source>
</evidence>
<dbReference type="PANTHER" id="PTHR13035:SF0">
    <property type="entry name" value="PROTEIN N-TERMINAL GLUTAMINE AMIDOHYDROLASE"/>
    <property type="match status" value="1"/>
</dbReference>
<evidence type="ECO:0000313" key="11">
    <source>
        <dbReference type="Proteomes" id="UP000321570"/>
    </source>
</evidence>
<comment type="function">
    <text evidence="8">Mediates the side-chain deamidation of N-terminal glutamine residues to glutamate, an important step in N-end rule pathway of protein degradation. Conversion of the resulting N-terminal glutamine to glutamate renders the protein susceptible to arginylation, polyubiquitination and degradation as specified by the N-end rule. Does not act on substrates with internal or C-terminal glutamine and does not act on non-glutamine residues in any position.</text>
</comment>
<dbReference type="InterPro" id="IPR039733">
    <property type="entry name" value="NTAQ1"/>
</dbReference>
<dbReference type="EMBL" id="CABIJS010000310">
    <property type="protein sequence ID" value="VUZ48734.1"/>
    <property type="molecule type" value="Genomic_DNA"/>
</dbReference>
<evidence type="ECO:0000256" key="5">
    <source>
        <dbReference type="ARBA" id="ARBA00022801"/>
    </source>
</evidence>
<dbReference type="EC" id="3.5.1.122" evidence="3 8"/>
<dbReference type="InterPro" id="IPR037132">
    <property type="entry name" value="N_Gln_amidohydro_ab_roll_sf"/>
</dbReference>
<dbReference type="InterPro" id="IPR023128">
    <property type="entry name" value="Prot_N_Gln_amidohydro_ab_roll"/>
</dbReference>
<dbReference type="GO" id="GO:0070773">
    <property type="term" value="F:protein-N-terminal glutamine amidohydrolase activity"/>
    <property type="evidence" value="ECO:0007669"/>
    <property type="project" value="UniProtKB-UniRule"/>
</dbReference>
<protein>
    <recommendedName>
        <fullName evidence="4 8">Protein N-terminal glutamine amidohydrolase</fullName>
        <ecNumber evidence="3 8">3.5.1.122</ecNumber>
    </recommendedName>
    <alternativeName>
        <fullName evidence="6 8">Protein NH2-terminal glutamine deamidase</fullName>
    </alternativeName>
</protein>
<reference evidence="10 11" key="1">
    <citation type="submission" date="2019-07" db="EMBL/GenBank/DDBJ databases">
        <authorList>
            <person name="Jastrzebski P J."/>
            <person name="Paukszto L."/>
            <person name="Jastrzebski P J."/>
        </authorList>
    </citation>
    <scope>NUCLEOTIDE SEQUENCE [LARGE SCALE GENOMIC DNA]</scope>
    <source>
        <strain evidence="10 11">WMS-il1</strain>
    </source>
</reference>
<evidence type="ECO:0000256" key="8">
    <source>
        <dbReference type="RuleBase" id="RU367082"/>
    </source>
</evidence>
<dbReference type="AlphaFoldDB" id="A0A564YQA7"/>
<keyword evidence="11" id="KW-1185">Reference proteome</keyword>
<evidence type="ECO:0000256" key="7">
    <source>
        <dbReference type="ARBA" id="ARBA00048768"/>
    </source>
</evidence>
<keyword evidence="5 8" id="KW-0378">Hydrolase</keyword>
<dbReference type="Proteomes" id="UP000321570">
    <property type="component" value="Unassembled WGS sequence"/>
</dbReference>
<dbReference type="Pfam" id="PF09764">
    <property type="entry name" value="Nt_Gln_amidase"/>
    <property type="match status" value="1"/>
</dbReference>
<evidence type="ECO:0000256" key="4">
    <source>
        <dbReference type="ARBA" id="ARBA00021247"/>
    </source>
</evidence>
<name>A0A564YQA7_HYMDI</name>
<comment type="subunit">
    <text evidence="2 8">Monomer.</text>
</comment>
<dbReference type="GO" id="GO:0008418">
    <property type="term" value="F:protein-N-terminal asparagine amidohydrolase activity"/>
    <property type="evidence" value="ECO:0007669"/>
    <property type="project" value="UniProtKB-UniRule"/>
</dbReference>
<comment type="similarity">
    <text evidence="1 8">Belongs to the NTAQ1 family.</text>
</comment>
<evidence type="ECO:0000256" key="3">
    <source>
        <dbReference type="ARBA" id="ARBA00012718"/>
    </source>
</evidence>
<dbReference type="GO" id="GO:0005829">
    <property type="term" value="C:cytosol"/>
    <property type="evidence" value="ECO:0007669"/>
    <property type="project" value="TreeGrafter"/>
</dbReference>
<sequence length="208" mass="24239">MSLQISRDQCIYTSQYCEENVYKLIEFIKGNCNPAEMYAVFISNHSKKVPLFFQRSCRSSDGVVVWDYHVIVILRLNLDAQFRVYDLDTTLDFPCDASDYWSLALRPNSLYRREFYRFFRIIDAEMYLQHFASDRSHMRTADGWLAPPPNYDPISTTESTHSLPQYMEFPPPSDCSVSLSRHQLNSTPFGVVITENAFCNFFGICNIK</sequence>
<gene>
    <name evidence="10" type="ORF">WMSIL1_LOCUS7961</name>
</gene>